<dbReference type="PROSITE" id="PS50005">
    <property type="entry name" value="TPR"/>
    <property type="match status" value="1"/>
</dbReference>
<dbReference type="Proteomes" id="UP000448199">
    <property type="component" value="Unassembled WGS sequence"/>
</dbReference>
<name>A0A844XWN7_9SPHN</name>
<dbReference type="RefSeq" id="WP_237453155.1">
    <property type="nucleotide sequence ID" value="NZ_WTYC01000013.1"/>
</dbReference>
<keyword evidence="1" id="KW-0802">TPR repeat</keyword>
<dbReference type="InterPro" id="IPR011990">
    <property type="entry name" value="TPR-like_helical_dom_sf"/>
</dbReference>
<dbReference type="InterPro" id="IPR019734">
    <property type="entry name" value="TPR_rpt"/>
</dbReference>
<organism evidence="2 3">
    <name type="scientific">Qipengyuania vulgaris</name>
    <dbReference type="NCBI Taxonomy" id="291985"/>
    <lineage>
        <taxon>Bacteria</taxon>
        <taxon>Pseudomonadati</taxon>
        <taxon>Pseudomonadota</taxon>
        <taxon>Alphaproteobacteria</taxon>
        <taxon>Sphingomonadales</taxon>
        <taxon>Erythrobacteraceae</taxon>
        <taxon>Qipengyuania</taxon>
    </lineage>
</organism>
<dbReference type="PANTHER" id="PTHR45588">
    <property type="entry name" value="TPR DOMAIN-CONTAINING PROTEIN"/>
    <property type="match status" value="1"/>
</dbReference>
<evidence type="ECO:0000313" key="3">
    <source>
        <dbReference type="Proteomes" id="UP000448199"/>
    </source>
</evidence>
<evidence type="ECO:0000313" key="2">
    <source>
        <dbReference type="EMBL" id="MXO49617.1"/>
    </source>
</evidence>
<dbReference type="AlphaFoldDB" id="A0A844XWN7"/>
<keyword evidence="3" id="KW-1185">Reference proteome</keyword>
<dbReference type="SMART" id="SM00028">
    <property type="entry name" value="TPR"/>
    <property type="match status" value="3"/>
</dbReference>
<proteinExistence type="predicted"/>
<sequence length="638" mass="69828">MRVLDLYAFHRVSVSADLERQNSPAEETKLVARDFGGTIMLKFLGLTALLIGTSGVAASSYVVNNSDREAAKLAALDPSLAGRNACRGIDARGAALDARLELAAAKSPQLLESVSAASYPLYASIPTSDINLAGVSGEARRYFDQGVALLYGFNHKAAVKSFRKARSFASECAMCWWGEATANGLNINAGISDEQNRLAIFAIKQAQRLSANSSAAEKALIRAAALRFPDDLSADRSDLELEYSNAMTEIARRFPESDDIAVLAAESAMNTTPWDYWIESDGKRVAKPQIATAIELIDKVMERNPAHPQASHLYIHLTENGPDPRMGEAAADRLVAHAPPTLGHLVHMPGHIFYRIGRYKDSIAANIKAARADEEYLQVAGGDGLYRFGYYPHNVHFLLSSAQMAGDMLTVANETERLKRIIGVEAARELPWVQAIHAAPFFAMTQFASNEATLALSGQPSELAYVEAMRRYARAVAYARMGEDRAFTGEIETMQRLARDPEITGMVGAGFPAPDIIQLAVHVAKGRYAHNQGKFDEAADHYRAAKMIEQTIPYNEPPYWYFPIAQSLGASLYKAGKYADAQAAFRQALFQAPNNGWALYGLELAETKLGHSLEARAARAALENVWIGDRDWLRIDRL</sequence>
<feature type="repeat" description="TPR" evidence="1">
    <location>
        <begin position="562"/>
        <end position="595"/>
    </location>
</feature>
<dbReference type="PANTHER" id="PTHR45588:SF1">
    <property type="entry name" value="WW DOMAIN-CONTAINING PROTEIN"/>
    <property type="match status" value="1"/>
</dbReference>
<protein>
    <recommendedName>
        <fullName evidence="4">Tetratricopeptide repeat protein</fullName>
    </recommendedName>
</protein>
<evidence type="ECO:0000256" key="1">
    <source>
        <dbReference type="PROSITE-ProRule" id="PRU00339"/>
    </source>
</evidence>
<dbReference type="Gene3D" id="1.25.40.10">
    <property type="entry name" value="Tetratricopeptide repeat domain"/>
    <property type="match status" value="2"/>
</dbReference>
<evidence type="ECO:0008006" key="4">
    <source>
        <dbReference type="Google" id="ProtNLM"/>
    </source>
</evidence>
<dbReference type="EMBL" id="WTYC01000013">
    <property type="protein sequence ID" value="MXO49617.1"/>
    <property type="molecule type" value="Genomic_DNA"/>
</dbReference>
<accession>A0A844XWN7</accession>
<gene>
    <name evidence="2" type="ORF">GRI69_15300</name>
</gene>
<comment type="caution">
    <text evidence="2">The sequence shown here is derived from an EMBL/GenBank/DDBJ whole genome shotgun (WGS) entry which is preliminary data.</text>
</comment>
<dbReference type="SUPFAM" id="SSF48452">
    <property type="entry name" value="TPR-like"/>
    <property type="match status" value="2"/>
</dbReference>
<reference evidence="2 3" key="1">
    <citation type="submission" date="2019-12" db="EMBL/GenBank/DDBJ databases">
        <title>Genomic-based taxomic classification of the family Erythrobacteraceae.</title>
        <authorList>
            <person name="Xu L."/>
        </authorList>
    </citation>
    <scope>NUCLEOTIDE SEQUENCE [LARGE SCALE GENOMIC DNA]</scope>
    <source>
        <strain evidence="2 3">DSM 17792</strain>
    </source>
</reference>